<keyword evidence="2" id="KW-0238">DNA-binding</keyword>
<dbReference type="PROSITE" id="PS00622">
    <property type="entry name" value="HTH_LUXR_1"/>
    <property type="match status" value="1"/>
</dbReference>
<dbReference type="PANTHER" id="PTHR44688:SF16">
    <property type="entry name" value="DNA-BINDING TRANSCRIPTIONAL ACTIVATOR DEVR_DOSR"/>
    <property type="match status" value="1"/>
</dbReference>
<evidence type="ECO:0000313" key="6">
    <source>
        <dbReference type="EMBL" id="USV01052.1"/>
    </source>
</evidence>
<dbReference type="PANTHER" id="PTHR44688">
    <property type="entry name" value="DNA-BINDING TRANSCRIPTIONAL ACTIVATOR DEVR_DOSR"/>
    <property type="match status" value="1"/>
</dbReference>
<accession>A0ABY5CUS4</accession>
<dbReference type="RefSeq" id="WP_062869158.1">
    <property type="nucleotide sequence ID" value="NZ_CAMIPH010000015.1"/>
</dbReference>
<keyword evidence="4" id="KW-0804">Transcription</keyword>
<feature type="domain" description="HTH luxR-type" evidence="5">
    <location>
        <begin position="126"/>
        <end position="191"/>
    </location>
</feature>
<proteinExistence type="predicted"/>
<dbReference type="InterPro" id="IPR036388">
    <property type="entry name" value="WH-like_DNA-bd_sf"/>
</dbReference>
<evidence type="ECO:0000256" key="4">
    <source>
        <dbReference type="ARBA" id="ARBA00023163"/>
    </source>
</evidence>
<dbReference type="InterPro" id="IPR000792">
    <property type="entry name" value="Tscrpt_reg_LuxR_C"/>
</dbReference>
<dbReference type="SUPFAM" id="SSF46894">
    <property type="entry name" value="C-terminal effector domain of the bipartite response regulators"/>
    <property type="match status" value="1"/>
</dbReference>
<dbReference type="PRINTS" id="PR00038">
    <property type="entry name" value="HTHLUXR"/>
</dbReference>
<keyword evidence="7" id="KW-1185">Reference proteome</keyword>
<dbReference type="SMART" id="SM00421">
    <property type="entry name" value="HTH_LUXR"/>
    <property type="match status" value="1"/>
</dbReference>
<protein>
    <submittedName>
        <fullName evidence="6">Response regulator transcription factor</fullName>
    </submittedName>
</protein>
<keyword evidence="3" id="KW-0010">Activator</keyword>
<dbReference type="CDD" id="cd06170">
    <property type="entry name" value="LuxR_C_like"/>
    <property type="match status" value="1"/>
</dbReference>
<dbReference type="Proteomes" id="UP001056873">
    <property type="component" value="Chromosome"/>
</dbReference>
<dbReference type="PROSITE" id="PS50043">
    <property type="entry name" value="HTH_LUXR_2"/>
    <property type="match status" value="1"/>
</dbReference>
<evidence type="ECO:0000313" key="7">
    <source>
        <dbReference type="Proteomes" id="UP001056873"/>
    </source>
</evidence>
<gene>
    <name evidence="6" type="ORF">KFQ06_00355</name>
</gene>
<evidence type="ECO:0000259" key="5">
    <source>
        <dbReference type="PROSITE" id="PS50043"/>
    </source>
</evidence>
<reference evidence="6" key="1">
    <citation type="journal article" date="2022" name="BMC Genomics">
        <title>Genome sequence of the entomopathogenic Serratia entomophila isolate 626 and characterisation of the species specific itaconate degradation pathway.</title>
        <authorList>
            <person name="Vaughan A.L."/>
            <person name="Altermann E."/>
            <person name="Glare T.R."/>
            <person name="Hurst M.R.H."/>
        </authorList>
    </citation>
    <scope>NUCLEOTIDE SEQUENCE</scope>
    <source>
        <strain evidence="6">626</strain>
    </source>
</reference>
<evidence type="ECO:0000256" key="1">
    <source>
        <dbReference type="ARBA" id="ARBA00023015"/>
    </source>
</evidence>
<organism evidence="6 7">
    <name type="scientific">Serratia entomophila</name>
    <dbReference type="NCBI Taxonomy" id="42906"/>
    <lineage>
        <taxon>Bacteria</taxon>
        <taxon>Pseudomonadati</taxon>
        <taxon>Pseudomonadota</taxon>
        <taxon>Gammaproteobacteria</taxon>
        <taxon>Enterobacterales</taxon>
        <taxon>Yersiniaceae</taxon>
        <taxon>Serratia</taxon>
    </lineage>
</organism>
<dbReference type="Gene3D" id="1.10.10.10">
    <property type="entry name" value="Winged helix-like DNA-binding domain superfamily/Winged helix DNA-binding domain"/>
    <property type="match status" value="1"/>
</dbReference>
<keyword evidence="1" id="KW-0805">Transcription regulation</keyword>
<evidence type="ECO:0000256" key="3">
    <source>
        <dbReference type="ARBA" id="ARBA00023159"/>
    </source>
</evidence>
<dbReference type="InterPro" id="IPR016032">
    <property type="entry name" value="Sig_transdc_resp-reg_C-effctor"/>
</dbReference>
<dbReference type="Pfam" id="PF00196">
    <property type="entry name" value="GerE"/>
    <property type="match status" value="1"/>
</dbReference>
<name>A0ABY5CUS4_9GAMM</name>
<evidence type="ECO:0000256" key="2">
    <source>
        <dbReference type="ARBA" id="ARBA00023125"/>
    </source>
</evidence>
<dbReference type="EMBL" id="CP074347">
    <property type="protein sequence ID" value="USV01052.1"/>
    <property type="molecule type" value="Genomic_DNA"/>
</dbReference>
<sequence length="197" mass="22410">MTPRLKVLIIDPDQFFAAGITKLLTAHFHAKGIALRFMNNPLSYPMADLIFWAPGYSGSQIPRGLLTERYLSSRLFIITSGDKTPLTNRILQRVFNRRQSCTVLLALVDEALSKKVPYSHPELAAGFNSVDLLTPRQQEVMYYVSKGMRVNKIADNMQLHEKTVSSHKRAAMDKLRLKRTTELHDWLINNPITRTSA</sequence>